<gene>
    <name evidence="1" type="ORF">QAD02_006525</name>
</gene>
<evidence type="ECO:0000313" key="2">
    <source>
        <dbReference type="Proteomes" id="UP001239111"/>
    </source>
</evidence>
<reference evidence="1" key="1">
    <citation type="submission" date="2023-04" db="EMBL/GenBank/DDBJ databases">
        <title>A chromosome-level genome assembly of the parasitoid wasp Eretmocerus hayati.</title>
        <authorList>
            <person name="Zhong Y."/>
            <person name="Liu S."/>
            <person name="Liu Y."/>
        </authorList>
    </citation>
    <scope>NUCLEOTIDE SEQUENCE</scope>
    <source>
        <strain evidence="1">ZJU_SS_LIU_2023</strain>
    </source>
</reference>
<dbReference type="EMBL" id="CM056744">
    <property type="protein sequence ID" value="KAJ8664863.1"/>
    <property type="molecule type" value="Genomic_DNA"/>
</dbReference>
<keyword evidence="2" id="KW-1185">Reference proteome</keyword>
<name>A0ACC2N290_9HYME</name>
<dbReference type="Proteomes" id="UP001239111">
    <property type="component" value="Chromosome 4"/>
</dbReference>
<evidence type="ECO:0000313" key="1">
    <source>
        <dbReference type="EMBL" id="KAJ8664863.1"/>
    </source>
</evidence>
<sequence>MIIFVYLISIIATLGNQGYARVPSISKIPLEHKEQHVKSSGLHVKSDAKYGHGKLNHLVSPVQNPNKDNIYGPGSKSDNNGNPTEGYLKNALKLVDSVGEAENNLRNGLNNFADNVQDGGKKVFQDAIEIVQEKGIEAINVTVDRAADASESAINTGFDTLEIVGVDKETITDYSNSTNIFIENTRDFTKEFTSNIVRNGTEVLNATGIEILDGSTKTLKNVVSNEINAFNSSVPKIFSGVVEGDFNKARGASLDLASKTLETGQFAVNGIADTFGNATKKLGSGVVDLGINSVHKLVEKGVNSAVKVAKNRGVKEEVANKVGGIVINTSKKYTNKAKSIANEVIGKTVNVVKARYTLPVNTAANSMKGALNMVQERH</sequence>
<proteinExistence type="predicted"/>
<organism evidence="1 2">
    <name type="scientific">Eretmocerus hayati</name>
    <dbReference type="NCBI Taxonomy" id="131215"/>
    <lineage>
        <taxon>Eukaryota</taxon>
        <taxon>Metazoa</taxon>
        <taxon>Ecdysozoa</taxon>
        <taxon>Arthropoda</taxon>
        <taxon>Hexapoda</taxon>
        <taxon>Insecta</taxon>
        <taxon>Pterygota</taxon>
        <taxon>Neoptera</taxon>
        <taxon>Endopterygota</taxon>
        <taxon>Hymenoptera</taxon>
        <taxon>Apocrita</taxon>
        <taxon>Proctotrupomorpha</taxon>
        <taxon>Chalcidoidea</taxon>
        <taxon>Aphelinidae</taxon>
        <taxon>Aphelininae</taxon>
        <taxon>Eretmocerus</taxon>
    </lineage>
</organism>
<protein>
    <submittedName>
        <fullName evidence="1">Uncharacterized protein</fullName>
    </submittedName>
</protein>
<comment type="caution">
    <text evidence="1">The sequence shown here is derived from an EMBL/GenBank/DDBJ whole genome shotgun (WGS) entry which is preliminary data.</text>
</comment>
<accession>A0ACC2N290</accession>